<dbReference type="PATRIC" id="fig|1121939.11.peg.3179"/>
<reference evidence="7 8" key="1">
    <citation type="journal article" date="2013" name="Genome Announc.">
        <title>Draft genome sequence of the moderately halophilic gammaproteobacterium Halomonas anticariensis FP35.</title>
        <authorList>
            <person name="Tahrioui A."/>
            <person name="Quesada E."/>
            <person name="Llamas I."/>
        </authorList>
    </citation>
    <scope>NUCLEOTIDE SEQUENCE [LARGE SCALE GENOMIC DNA]</scope>
    <source>
        <strain evidence="8">DSM 16096 / CECT 5854 / LMG 22089 / FP35</strain>
    </source>
</reference>
<dbReference type="InterPro" id="IPR036390">
    <property type="entry name" value="WH_DNA-bd_sf"/>
</dbReference>
<name>S2L8C4_LITA3</name>
<keyword evidence="2" id="KW-0663">Pyridoxal phosphate</keyword>
<keyword evidence="4" id="KW-0238">DNA-binding</keyword>
<dbReference type="Gene3D" id="3.40.640.10">
    <property type="entry name" value="Type I PLP-dependent aspartate aminotransferase-like (Major domain)"/>
    <property type="match status" value="1"/>
</dbReference>
<dbReference type="PANTHER" id="PTHR46577">
    <property type="entry name" value="HTH-TYPE TRANSCRIPTIONAL REGULATORY PROTEIN GABR"/>
    <property type="match status" value="1"/>
</dbReference>
<dbReference type="RefSeq" id="WP_016417696.1">
    <property type="nucleotide sequence ID" value="NZ_KE332392.1"/>
</dbReference>
<dbReference type="SUPFAM" id="SSF46785">
    <property type="entry name" value="Winged helix' DNA-binding domain"/>
    <property type="match status" value="1"/>
</dbReference>
<dbReference type="InterPro" id="IPR015424">
    <property type="entry name" value="PyrdxlP-dep_Trfase"/>
</dbReference>
<evidence type="ECO:0000313" key="8">
    <source>
        <dbReference type="Proteomes" id="UP000014463"/>
    </source>
</evidence>
<dbReference type="SUPFAM" id="SSF53383">
    <property type="entry name" value="PLP-dependent transferases"/>
    <property type="match status" value="1"/>
</dbReference>
<dbReference type="InterPro" id="IPR051446">
    <property type="entry name" value="HTH_trans_reg/aminotransferase"/>
</dbReference>
<dbReference type="EMBL" id="ASTJ01000036">
    <property type="protein sequence ID" value="EPC01006.1"/>
    <property type="molecule type" value="Genomic_DNA"/>
</dbReference>
<dbReference type="GO" id="GO:0003677">
    <property type="term" value="F:DNA binding"/>
    <property type="evidence" value="ECO:0007669"/>
    <property type="project" value="UniProtKB-KW"/>
</dbReference>
<dbReference type="CDD" id="cd00609">
    <property type="entry name" value="AAT_like"/>
    <property type="match status" value="1"/>
</dbReference>
<dbReference type="OrthoDB" id="9808770at2"/>
<sequence>MEPVIGDDADWTTEALGIELASLSSAPLAQRLYRALRTWIQEGRLVSGQRLPSSRRLAQELSLGRNTVLAAIDQLIAEGFLESRPGAGTFIADVAFETTASQSGKTSPPLGQTTVGEAELSSRGVQLLEFCATLDNRFGAFAPGVPALDRFPFELWQRLLRRHLHATPTQWLDYQAQGGVPALREALCDYLRLSRSVRCRPEQILIVQGAQQGFELLARMLGDVGDRVWVEEPGYNGAQACFSAAGFDVEPVPVDAEGMSVERAPVGGVSPRLIHVTPSHQYPSGVTMSLARRLALLEVAEHHRAWIVEDDYDSEFRYGQRPIAALQGLVDGARVIYVGTFSKVLYPGLRLGYLVLPEPLVLPFRRANARLHREGQYSLQAALAEFIAQGHFSRHVRRMRDCYRQRQARLRKALAPAVARGLTLSEGQAGMHLVAWLDDLETERTLVARAVEQDITLSPLSRYYLRQPGRPGLVLGYAGAREDEIERAGSWLAGEWLALSGA</sequence>
<dbReference type="Pfam" id="PF00155">
    <property type="entry name" value="Aminotran_1_2"/>
    <property type="match status" value="1"/>
</dbReference>
<dbReference type="SMART" id="SM00345">
    <property type="entry name" value="HTH_GNTR"/>
    <property type="match status" value="1"/>
</dbReference>
<keyword evidence="5" id="KW-0804">Transcription</keyword>
<dbReference type="CDD" id="cd07377">
    <property type="entry name" value="WHTH_GntR"/>
    <property type="match status" value="1"/>
</dbReference>
<evidence type="ECO:0000256" key="3">
    <source>
        <dbReference type="ARBA" id="ARBA00023015"/>
    </source>
</evidence>
<dbReference type="PRINTS" id="PR00035">
    <property type="entry name" value="HTHGNTR"/>
</dbReference>
<dbReference type="eggNOG" id="COG1167">
    <property type="taxonomic scope" value="Bacteria"/>
</dbReference>
<dbReference type="Proteomes" id="UP000014463">
    <property type="component" value="Unassembled WGS sequence"/>
</dbReference>
<dbReference type="AlphaFoldDB" id="S2L8C4"/>
<keyword evidence="3" id="KW-0805">Transcription regulation</keyword>
<dbReference type="PANTHER" id="PTHR46577:SF1">
    <property type="entry name" value="HTH-TYPE TRANSCRIPTIONAL REGULATORY PROTEIN GABR"/>
    <property type="match status" value="1"/>
</dbReference>
<feature type="domain" description="HTH gntR-type" evidence="6">
    <location>
        <begin position="26"/>
        <end position="94"/>
    </location>
</feature>
<evidence type="ECO:0000256" key="1">
    <source>
        <dbReference type="ARBA" id="ARBA00005384"/>
    </source>
</evidence>
<accession>S2L8C4</accession>
<gene>
    <name evidence="7" type="ORF">L861_10565</name>
</gene>
<evidence type="ECO:0000256" key="5">
    <source>
        <dbReference type="ARBA" id="ARBA00023163"/>
    </source>
</evidence>
<comment type="similarity">
    <text evidence="1">In the C-terminal section; belongs to the class-I pyridoxal-phosphate-dependent aminotransferase family.</text>
</comment>
<evidence type="ECO:0000259" key="6">
    <source>
        <dbReference type="PROSITE" id="PS50949"/>
    </source>
</evidence>
<dbReference type="GO" id="GO:0030170">
    <property type="term" value="F:pyridoxal phosphate binding"/>
    <property type="evidence" value="ECO:0007669"/>
    <property type="project" value="InterPro"/>
</dbReference>
<dbReference type="InterPro" id="IPR004839">
    <property type="entry name" value="Aminotransferase_I/II_large"/>
</dbReference>
<keyword evidence="8" id="KW-1185">Reference proteome</keyword>
<dbReference type="STRING" id="1121939.L861_10565"/>
<comment type="caution">
    <text evidence="7">The sequence shown here is derived from an EMBL/GenBank/DDBJ whole genome shotgun (WGS) entry which is preliminary data.</text>
</comment>
<evidence type="ECO:0000256" key="2">
    <source>
        <dbReference type="ARBA" id="ARBA00022898"/>
    </source>
</evidence>
<dbReference type="InterPro" id="IPR015421">
    <property type="entry name" value="PyrdxlP-dep_Trfase_major"/>
</dbReference>
<dbReference type="PROSITE" id="PS50949">
    <property type="entry name" value="HTH_GNTR"/>
    <property type="match status" value="1"/>
</dbReference>
<dbReference type="InterPro" id="IPR036388">
    <property type="entry name" value="WH-like_DNA-bd_sf"/>
</dbReference>
<evidence type="ECO:0000256" key="4">
    <source>
        <dbReference type="ARBA" id="ARBA00023125"/>
    </source>
</evidence>
<organism evidence="7 8">
    <name type="scientific">Litchfieldella anticariensis (strain DSM 16096 / CECT 5854 / CIP 108499 / LMG 22089 / FP35)</name>
    <name type="common">Halomonas anticariensis</name>
    <dbReference type="NCBI Taxonomy" id="1121939"/>
    <lineage>
        <taxon>Bacteria</taxon>
        <taxon>Pseudomonadati</taxon>
        <taxon>Pseudomonadota</taxon>
        <taxon>Gammaproteobacteria</taxon>
        <taxon>Oceanospirillales</taxon>
        <taxon>Halomonadaceae</taxon>
        <taxon>Litchfieldella</taxon>
    </lineage>
</organism>
<dbReference type="Pfam" id="PF00392">
    <property type="entry name" value="GntR"/>
    <property type="match status" value="1"/>
</dbReference>
<dbReference type="GO" id="GO:0003700">
    <property type="term" value="F:DNA-binding transcription factor activity"/>
    <property type="evidence" value="ECO:0007669"/>
    <property type="project" value="InterPro"/>
</dbReference>
<dbReference type="InterPro" id="IPR000524">
    <property type="entry name" value="Tscrpt_reg_HTH_GntR"/>
</dbReference>
<protein>
    <recommendedName>
        <fullName evidence="6">HTH gntR-type domain-containing protein</fullName>
    </recommendedName>
</protein>
<dbReference type="Gene3D" id="1.10.10.10">
    <property type="entry name" value="Winged helix-like DNA-binding domain superfamily/Winged helix DNA-binding domain"/>
    <property type="match status" value="1"/>
</dbReference>
<evidence type="ECO:0000313" key="7">
    <source>
        <dbReference type="EMBL" id="EPC01006.1"/>
    </source>
</evidence>
<proteinExistence type="inferred from homology"/>